<dbReference type="EMBL" id="CAESAJ010000045">
    <property type="protein sequence ID" value="CAB4335949.1"/>
    <property type="molecule type" value="Genomic_DNA"/>
</dbReference>
<keyword evidence="4" id="KW-0808">Transferase</keyword>
<sequence length="294" mass="31953">MKGVIVAGGTGSRLWPITRGVSKQLLPVYDKPMIHYPISTLMAAGIRDIMLVTTPEDQKAFTHLLGDGSSLGVNFSFAAQPHPDGIAQALLIAEEFINGEPVALILGDNLFHGAGLGSSLREFNHVSGAHIFGYEVVNPSEYGVVEVDSNGLAISIEEKPVNPRSRFAVPGLYFYDAHAVSIAKSLKPSARGELEITAVNQAYLDRGELHVHVLPRGTAWLDTGNFDNLYEAASFVRVLEHRQGVKIGCIEEWAWRNGWITDEQLLAHAHDLAKSGYGEYLRLLVVNSSQGSTP</sequence>
<feature type="domain" description="Nucleotidyl transferase" evidence="9">
    <location>
        <begin position="2"/>
        <end position="236"/>
    </location>
</feature>
<dbReference type="PANTHER" id="PTHR43532:SF1">
    <property type="entry name" value="GLUCOSE-1-PHOSPHATE THYMIDYLYLTRANSFERASE 1"/>
    <property type="match status" value="1"/>
</dbReference>
<dbReference type="CDD" id="cd02538">
    <property type="entry name" value="G1P_TT_short"/>
    <property type="match status" value="1"/>
</dbReference>
<dbReference type="FunFam" id="3.90.550.10:FF:000023">
    <property type="entry name" value="Glucose-1-phosphate thymidylyltransferase"/>
    <property type="match status" value="1"/>
</dbReference>
<accession>A0A6J5Z625</accession>
<reference evidence="10" key="1">
    <citation type="submission" date="2020-05" db="EMBL/GenBank/DDBJ databases">
        <authorList>
            <person name="Chiriac C."/>
            <person name="Salcher M."/>
            <person name="Ghai R."/>
            <person name="Kavagutti S V."/>
        </authorList>
    </citation>
    <scope>NUCLEOTIDE SEQUENCE</scope>
</reference>
<dbReference type="Gene3D" id="3.90.550.10">
    <property type="entry name" value="Spore Coat Polysaccharide Biosynthesis Protein SpsA, Chain A"/>
    <property type="match status" value="1"/>
</dbReference>
<evidence type="ECO:0000313" key="10">
    <source>
        <dbReference type="EMBL" id="CAB4335949.1"/>
    </source>
</evidence>
<evidence type="ECO:0000256" key="6">
    <source>
        <dbReference type="ARBA" id="ARBA00022723"/>
    </source>
</evidence>
<gene>
    <name evidence="10" type="ORF">UFOPK3770_00566</name>
</gene>
<keyword evidence="5" id="KW-0548">Nucleotidyltransferase</keyword>
<protein>
    <recommendedName>
        <fullName evidence="3">glucose-1-phosphate thymidylyltransferase</fullName>
        <ecNumber evidence="3">2.7.7.24</ecNumber>
    </recommendedName>
</protein>
<evidence type="ECO:0000256" key="2">
    <source>
        <dbReference type="ARBA" id="ARBA00010480"/>
    </source>
</evidence>
<dbReference type="NCBIfam" id="TIGR01207">
    <property type="entry name" value="rmlA"/>
    <property type="match status" value="1"/>
</dbReference>
<dbReference type="Pfam" id="PF00483">
    <property type="entry name" value="NTP_transferase"/>
    <property type="match status" value="1"/>
</dbReference>
<dbReference type="AlphaFoldDB" id="A0A6J5Z625"/>
<evidence type="ECO:0000259" key="9">
    <source>
        <dbReference type="Pfam" id="PF00483"/>
    </source>
</evidence>
<dbReference type="GO" id="GO:0008879">
    <property type="term" value="F:glucose-1-phosphate thymidylyltransferase activity"/>
    <property type="evidence" value="ECO:0007669"/>
    <property type="project" value="UniProtKB-EC"/>
</dbReference>
<organism evidence="10">
    <name type="scientific">freshwater metagenome</name>
    <dbReference type="NCBI Taxonomy" id="449393"/>
    <lineage>
        <taxon>unclassified sequences</taxon>
        <taxon>metagenomes</taxon>
        <taxon>ecological metagenomes</taxon>
    </lineage>
</organism>
<evidence type="ECO:0000256" key="7">
    <source>
        <dbReference type="ARBA" id="ARBA00022842"/>
    </source>
</evidence>
<comment type="cofactor">
    <cofactor evidence="1">
        <name>Mg(2+)</name>
        <dbReference type="ChEBI" id="CHEBI:18420"/>
    </cofactor>
</comment>
<proteinExistence type="inferred from homology"/>
<dbReference type="PANTHER" id="PTHR43532">
    <property type="entry name" value="GLUCOSE-1-PHOSPHATE THYMIDYLYLTRANSFERASE"/>
    <property type="match status" value="1"/>
</dbReference>
<evidence type="ECO:0000256" key="1">
    <source>
        <dbReference type="ARBA" id="ARBA00001946"/>
    </source>
</evidence>
<evidence type="ECO:0000256" key="5">
    <source>
        <dbReference type="ARBA" id="ARBA00022695"/>
    </source>
</evidence>
<evidence type="ECO:0000256" key="3">
    <source>
        <dbReference type="ARBA" id="ARBA00012461"/>
    </source>
</evidence>
<evidence type="ECO:0000256" key="8">
    <source>
        <dbReference type="ARBA" id="ARBA00049336"/>
    </source>
</evidence>
<keyword evidence="7" id="KW-0460">Magnesium</keyword>
<evidence type="ECO:0000256" key="4">
    <source>
        <dbReference type="ARBA" id="ARBA00022679"/>
    </source>
</evidence>
<dbReference type="InterPro" id="IPR005907">
    <property type="entry name" value="G1P_thy_trans_s"/>
</dbReference>
<dbReference type="InterPro" id="IPR029044">
    <property type="entry name" value="Nucleotide-diphossugar_trans"/>
</dbReference>
<comment type="catalytic activity">
    <reaction evidence="8">
        <text>dTTP + alpha-D-glucose 1-phosphate + H(+) = dTDP-alpha-D-glucose + diphosphate</text>
        <dbReference type="Rhea" id="RHEA:15225"/>
        <dbReference type="ChEBI" id="CHEBI:15378"/>
        <dbReference type="ChEBI" id="CHEBI:33019"/>
        <dbReference type="ChEBI" id="CHEBI:37568"/>
        <dbReference type="ChEBI" id="CHEBI:57477"/>
        <dbReference type="ChEBI" id="CHEBI:58601"/>
        <dbReference type="EC" id="2.7.7.24"/>
    </reaction>
</comment>
<name>A0A6J5Z625_9ZZZZ</name>
<dbReference type="GO" id="GO:0046872">
    <property type="term" value="F:metal ion binding"/>
    <property type="evidence" value="ECO:0007669"/>
    <property type="project" value="UniProtKB-KW"/>
</dbReference>
<dbReference type="EC" id="2.7.7.24" evidence="3"/>
<comment type="similarity">
    <text evidence="2">Belongs to the glucose-1-phosphate thymidylyltransferase family.</text>
</comment>
<dbReference type="InterPro" id="IPR005835">
    <property type="entry name" value="NTP_transferase_dom"/>
</dbReference>
<keyword evidence="6" id="KW-0479">Metal-binding</keyword>
<dbReference type="SUPFAM" id="SSF53448">
    <property type="entry name" value="Nucleotide-diphospho-sugar transferases"/>
    <property type="match status" value="1"/>
</dbReference>